<dbReference type="InterPro" id="IPR006860">
    <property type="entry name" value="FecR"/>
</dbReference>
<dbReference type="Pfam" id="PF04773">
    <property type="entry name" value="FecR"/>
    <property type="match status" value="1"/>
</dbReference>
<dbReference type="EMBL" id="BMIA01000001">
    <property type="protein sequence ID" value="GGH24505.1"/>
    <property type="molecule type" value="Genomic_DNA"/>
</dbReference>
<name>A0ABQ1YGK2_9BACT</name>
<dbReference type="Gene3D" id="2.60.120.1440">
    <property type="match status" value="1"/>
</dbReference>
<keyword evidence="1" id="KW-0472">Membrane</keyword>
<dbReference type="Proteomes" id="UP000600214">
    <property type="component" value="Unassembled WGS sequence"/>
</dbReference>
<keyword evidence="1" id="KW-1133">Transmembrane helix</keyword>
<dbReference type="PANTHER" id="PTHR30273">
    <property type="entry name" value="PERIPLASMIC SIGNAL SENSOR AND SIGMA FACTOR ACTIVATOR FECR-RELATED"/>
    <property type="match status" value="1"/>
</dbReference>
<dbReference type="Pfam" id="PF16344">
    <property type="entry name" value="FecR_C"/>
    <property type="match status" value="1"/>
</dbReference>
<evidence type="ECO:0000259" key="2">
    <source>
        <dbReference type="Pfam" id="PF04773"/>
    </source>
</evidence>
<dbReference type="Gene3D" id="3.55.50.30">
    <property type="match status" value="1"/>
</dbReference>
<accession>A0ABQ1YGK2</accession>
<protein>
    <recommendedName>
        <fullName evidence="6">FecR family protein</fullName>
    </recommendedName>
</protein>
<proteinExistence type="predicted"/>
<feature type="domain" description="Protein FecR C-terminal" evidence="3">
    <location>
        <begin position="255"/>
        <end position="320"/>
    </location>
</feature>
<dbReference type="PIRSF" id="PIRSF018266">
    <property type="entry name" value="FecR"/>
    <property type="match status" value="1"/>
</dbReference>
<evidence type="ECO:0000259" key="3">
    <source>
        <dbReference type="Pfam" id="PF16344"/>
    </source>
</evidence>
<gene>
    <name evidence="4" type="ORF">GCM10007423_08010</name>
</gene>
<sequence>MDQQQVRDLLTKYRLGRCTEEEKALIDQWYGRTARQQAYPPQQLDLEAARAHSWTNILARVQSQHTFEARIHPMRVVYLVAAVAAMLCVGFFWFSGSLTRPGSDGAGRMITASALPGEIKTYRLPDSSLVTLNGGSSIHYPEVFGQKSREVTLTDGEAYFDVKHNASHPFIVEAGRTRTQVLGTVFSVRAYRSLSDVRVTLASGKVGVRNASGYPEMQTTFLLPDEQLVVDNQSGGVRKGHVHARSLAGWIRGALDFNNEELKTIALLLEKKFDVPVRVDSNNLGEQRLTARFRAEETLDDILGTLAMAGSFSYRHVAGQVLISMNEH</sequence>
<feature type="transmembrane region" description="Helical" evidence="1">
    <location>
        <begin position="76"/>
        <end position="94"/>
    </location>
</feature>
<evidence type="ECO:0000313" key="5">
    <source>
        <dbReference type="Proteomes" id="UP000600214"/>
    </source>
</evidence>
<keyword evidence="5" id="KW-1185">Reference proteome</keyword>
<evidence type="ECO:0000256" key="1">
    <source>
        <dbReference type="SAM" id="Phobius"/>
    </source>
</evidence>
<evidence type="ECO:0000313" key="4">
    <source>
        <dbReference type="EMBL" id="GGH24505.1"/>
    </source>
</evidence>
<dbReference type="RefSeq" id="WP_188928880.1">
    <property type="nucleotide sequence ID" value="NZ_BMIA01000001.1"/>
</dbReference>
<dbReference type="PANTHER" id="PTHR30273:SF2">
    <property type="entry name" value="PROTEIN FECR"/>
    <property type="match status" value="1"/>
</dbReference>
<dbReference type="InterPro" id="IPR032508">
    <property type="entry name" value="FecR_C"/>
</dbReference>
<reference evidence="5" key="1">
    <citation type="journal article" date="2019" name="Int. J. Syst. Evol. Microbiol.">
        <title>The Global Catalogue of Microorganisms (GCM) 10K type strain sequencing project: providing services to taxonomists for standard genome sequencing and annotation.</title>
        <authorList>
            <consortium name="The Broad Institute Genomics Platform"/>
            <consortium name="The Broad Institute Genome Sequencing Center for Infectious Disease"/>
            <person name="Wu L."/>
            <person name="Ma J."/>
        </authorList>
    </citation>
    <scope>NUCLEOTIDE SEQUENCE [LARGE SCALE GENOMIC DNA]</scope>
    <source>
        <strain evidence="5">CGMCC 1.15288</strain>
    </source>
</reference>
<keyword evidence="1" id="KW-0812">Transmembrane</keyword>
<comment type="caution">
    <text evidence="4">The sequence shown here is derived from an EMBL/GenBank/DDBJ whole genome shotgun (WGS) entry which is preliminary data.</text>
</comment>
<evidence type="ECO:0008006" key="6">
    <source>
        <dbReference type="Google" id="ProtNLM"/>
    </source>
</evidence>
<dbReference type="InterPro" id="IPR012373">
    <property type="entry name" value="Ferrdict_sens_TM"/>
</dbReference>
<feature type="domain" description="FecR protein" evidence="2">
    <location>
        <begin position="116"/>
        <end position="206"/>
    </location>
</feature>
<organism evidence="4 5">
    <name type="scientific">Dyadobacter endophyticus</name>
    <dbReference type="NCBI Taxonomy" id="1749036"/>
    <lineage>
        <taxon>Bacteria</taxon>
        <taxon>Pseudomonadati</taxon>
        <taxon>Bacteroidota</taxon>
        <taxon>Cytophagia</taxon>
        <taxon>Cytophagales</taxon>
        <taxon>Spirosomataceae</taxon>
        <taxon>Dyadobacter</taxon>
    </lineage>
</organism>